<dbReference type="EMBL" id="JAHLFV010000064">
    <property type="protein sequence ID" value="MBU3849474.1"/>
    <property type="molecule type" value="Genomic_DNA"/>
</dbReference>
<organism evidence="1 2">
    <name type="scientific">Candidatus Treponema excrementipullorum</name>
    <dbReference type="NCBI Taxonomy" id="2838768"/>
    <lineage>
        <taxon>Bacteria</taxon>
        <taxon>Pseudomonadati</taxon>
        <taxon>Spirochaetota</taxon>
        <taxon>Spirochaetia</taxon>
        <taxon>Spirochaetales</taxon>
        <taxon>Treponemataceae</taxon>
        <taxon>Treponema</taxon>
    </lineage>
</organism>
<gene>
    <name evidence="1" type="ORF">IAA16_02790</name>
</gene>
<proteinExistence type="predicted"/>
<dbReference type="AlphaFoldDB" id="A0A9E2L0E8"/>
<sequence>MKDKSLNREKERLRRRLDNSGFVRAIGWNDNENMITGWTSFTVTLFFLNGHLPEVQQRVCGCVREYASLIGKEAKFYMSPVSSRLHLAKNGRIKLLSENDIRKVREKGERGTVKFLMASHETMEEYNT</sequence>
<feature type="non-terminal residue" evidence="1">
    <location>
        <position position="128"/>
    </location>
</feature>
<name>A0A9E2L0E8_9SPIR</name>
<dbReference type="Proteomes" id="UP000823914">
    <property type="component" value="Unassembled WGS sequence"/>
</dbReference>
<evidence type="ECO:0000313" key="1">
    <source>
        <dbReference type="EMBL" id="MBU3849474.1"/>
    </source>
</evidence>
<reference evidence="1" key="1">
    <citation type="journal article" date="2021" name="PeerJ">
        <title>Extensive microbial diversity within the chicken gut microbiome revealed by metagenomics and culture.</title>
        <authorList>
            <person name="Gilroy R."/>
            <person name="Ravi A."/>
            <person name="Getino M."/>
            <person name="Pursley I."/>
            <person name="Horton D.L."/>
            <person name="Alikhan N.F."/>
            <person name="Baker D."/>
            <person name="Gharbi K."/>
            <person name="Hall N."/>
            <person name="Watson M."/>
            <person name="Adriaenssens E.M."/>
            <person name="Foster-Nyarko E."/>
            <person name="Jarju S."/>
            <person name="Secka A."/>
            <person name="Antonio M."/>
            <person name="Oren A."/>
            <person name="Chaudhuri R.R."/>
            <person name="La Ragione R."/>
            <person name="Hildebrand F."/>
            <person name="Pallen M.J."/>
        </authorList>
    </citation>
    <scope>NUCLEOTIDE SEQUENCE</scope>
    <source>
        <strain evidence="1">Gambia15-2214</strain>
    </source>
</reference>
<reference evidence="1" key="2">
    <citation type="submission" date="2021-04" db="EMBL/GenBank/DDBJ databases">
        <authorList>
            <person name="Gilroy R."/>
        </authorList>
    </citation>
    <scope>NUCLEOTIDE SEQUENCE</scope>
    <source>
        <strain evidence="1">Gambia15-2214</strain>
    </source>
</reference>
<accession>A0A9E2L0E8</accession>
<protein>
    <submittedName>
        <fullName evidence="1">Uncharacterized protein</fullName>
    </submittedName>
</protein>
<evidence type="ECO:0000313" key="2">
    <source>
        <dbReference type="Proteomes" id="UP000823914"/>
    </source>
</evidence>
<comment type="caution">
    <text evidence="1">The sequence shown here is derived from an EMBL/GenBank/DDBJ whole genome shotgun (WGS) entry which is preliminary data.</text>
</comment>